<dbReference type="GO" id="GO:0005829">
    <property type="term" value="C:cytosol"/>
    <property type="evidence" value="ECO:0007669"/>
    <property type="project" value="TreeGrafter"/>
</dbReference>
<gene>
    <name evidence="3" type="ORF">CEP50_00185</name>
</gene>
<accession>A0A2T0H0U8</accession>
<name>A0A2T0H0U8_ACTMO</name>
<dbReference type="AlphaFoldDB" id="A0A2T0H0U8"/>
<dbReference type="STRING" id="1050202.GCA_000384035_00894"/>
<dbReference type="SUPFAM" id="SSF50475">
    <property type="entry name" value="FMN-binding split barrel"/>
    <property type="match status" value="1"/>
</dbReference>
<dbReference type="PANTHER" id="PTHR35176">
    <property type="entry name" value="HEME OXYGENASE HI_0854-RELATED"/>
    <property type="match status" value="1"/>
</dbReference>
<keyword evidence="4" id="KW-1185">Reference proteome</keyword>
<protein>
    <submittedName>
        <fullName evidence="3">PPOX class F420-dependent oxidoreductase</fullName>
    </submittedName>
</protein>
<sequence>MTEITGPVRSFLEQGGRTGKLGYLASDGRPLVAPIWFAPEEGRIVFNTGADSAKAAAIARDPRLTLCVDEQSAHTFVQLQGTAETTDDGDEVLRVATTVAAHYVGAEKAERLGSRIAGPGQLAVYLYPSRIVTSGDLE</sequence>
<dbReference type="InterPro" id="IPR019920">
    <property type="entry name" value="F420-binding_dom_put"/>
</dbReference>
<evidence type="ECO:0000313" key="3">
    <source>
        <dbReference type="EMBL" id="PRW64998.1"/>
    </source>
</evidence>
<dbReference type="Pfam" id="PF01243">
    <property type="entry name" value="PNPOx_N"/>
    <property type="match status" value="1"/>
</dbReference>
<proteinExistence type="predicted"/>
<dbReference type="GO" id="GO:0016627">
    <property type="term" value="F:oxidoreductase activity, acting on the CH-CH group of donors"/>
    <property type="evidence" value="ECO:0007669"/>
    <property type="project" value="TreeGrafter"/>
</dbReference>
<evidence type="ECO:0000256" key="1">
    <source>
        <dbReference type="ARBA" id="ARBA00023002"/>
    </source>
</evidence>
<dbReference type="RefSeq" id="WP_106111879.1">
    <property type="nucleotide sequence ID" value="NZ_PVSR01000001.1"/>
</dbReference>
<dbReference type="Proteomes" id="UP000239352">
    <property type="component" value="Unassembled WGS sequence"/>
</dbReference>
<dbReference type="NCBIfam" id="TIGR03618">
    <property type="entry name" value="Rv1155_F420"/>
    <property type="match status" value="1"/>
</dbReference>
<evidence type="ECO:0000259" key="2">
    <source>
        <dbReference type="Pfam" id="PF01243"/>
    </source>
</evidence>
<evidence type="ECO:0000313" key="4">
    <source>
        <dbReference type="Proteomes" id="UP000239352"/>
    </source>
</evidence>
<keyword evidence="1" id="KW-0560">Oxidoreductase</keyword>
<dbReference type="Gene3D" id="2.30.110.10">
    <property type="entry name" value="Electron Transport, Fmn-binding Protein, Chain A"/>
    <property type="match status" value="1"/>
</dbReference>
<organism evidence="3 4">
    <name type="scientific">Actinopolyspora mortivallis</name>
    <dbReference type="NCBI Taxonomy" id="33906"/>
    <lineage>
        <taxon>Bacteria</taxon>
        <taxon>Bacillati</taxon>
        <taxon>Actinomycetota</taxon>
        <taxon>Actinomycetes</taxon>
        <taxon>Actinopolysporales</taxon>
        <taxon>Actinopolysporaceae</taxon>
        <taxon>Actinopolyspora</taxon>
    </lineage>
</organism>
<dbReference type="EMBL" id="PVSR01000001">
    <property type="protein sequence ID" value="PRW64998.1"/>
    <property type="molecule type" value="Genomic_DNA"/>
</dbReference>
<dbReference type="InterPro" id="IPR052019">
    <property type="entry name" value="F420H2_bilvrd_red/Heme_oxyg"/>
</dbReference>
<dbReference type="InterPro" id="IPR011576">
    <property type="entry name" value="Pyridox_Oxase_N"/>
</dbReference>
<dbReference type="GO" id="GO:0070967">
    <property type="term" value="F:coenzyme F420 binding"/>
    <property type="evidence" value="ECO:0007669"/>
    <property type="project" value="TreeGrafter"/>
</dbReference>
<dbReference type="InParanoid" id="A0A2T0H0U8"/>
<dbReference type="InterPro" id="IPR012349">
    <property type="entry name" value="Split_barrel_FMN-bd"/>
</dbReference>
<dbReference type="PANTHER" id="PTHR35176:SF1">
    <property type="entry name" value="F420H(2)-DEPENDENT BILIVERDIN REDUCTASE"/>
    <property type="match status" value="1"/>
</dbReference>
<comment type="caution">
    <text evidence="3">The sequence shown here is derived from an EMBL/GenBank/DDBJ whole genome shotgun (WGS) entry which is preliminary data.</text>
</comment>
<reference evidence="3 4" key="1">
    <citation type="submission" date="2018-03" db="EMBL/GenBank/DDBJ databases">
        <title>Actinopolyspora mortivallis from Sahara, screening for active biomolecules.</title>
        <authorList>
            <person name="Selama O."/>
            <person name="Wellington E.M.H."/>
            <person name="Hacene H."/>
        </authorList>
    </citation>
    <scope>NUCLEOTIDE SEQUENCE [LARGE SCALE GENOMIC DNA]</scope>
    <source>
        <strain evidence="3 4">M5A</strain>
    </source>
</reference>
<feature type="domain" description="Pyridoxamine 5'-phosphate oxidase N-terminal" evidence="2">
    <location>
        <begin position="24"/>
        <end position="107"/>
    </location>
</feature>